<reference evidence="1" key="1">
    <citation type="thesis" date="2021" institute="BYU ScholarsArchive" country="Provo, UT, USA">
        <title>Applications of and Algorithms for Genome Assembly and Genomic Analyses with an Emphasis on Marine Teleosts.</title>
        <authorList>
            <person name="Pickett B.D."/>
        </authorList>
    </citation>
    <scope>NUCLEOTIDE SEQUENCE</scope>
    <source>
        <strain evidence="1">HI-2016</strain>
    </source>
</reference>
<comment type="caution">
    <text evidence="1">The sequence shown here is derived from an EMBL/GenBank/DDBJ whole genome shotgun (WGS) entry which is preliminary data.</text>
</comment>
<organism evidence="1 2">
    <name type="scientific">Albula glossodonta</name>
    <name type="common">roundjaw bonefish</name>
    <dbReference type="NCBI Taxonomy" id="121402"/>
    <lineage>
        <taxon>Eukaryota</taxon>
        <taxon>Metazoa</taxon>
        <taxon>Chordata</taxon>
        <taxon>Craniata</taxon>
        <taxon>Vertebrata</taxon>
        <taxon>Euteleostomi</taxon>
        <taxon>Actinopterygii</taxon>
        <taxon>Neopterygii</taxon>
        <taxon>Teleostei</taxon>
        <taxon>Albuliformes</taxon>
        <taxon>Albulidae</taxon>
        <taxon>Albula</taxon>
    </lineage>
</organism>
<dbReference type="Proteomes" id="UP000824540">
    <property type="component" value="Unassembled WGS sequence"/>
</dbReference>
<dbReference type="EMBL" id="JAFBMS010000002">
    <property type="protein sequence ID" value="KAG9354747.1"/>
    <property type="molecule type" value="Genomic_DNA"/>
</dbReference>
<proteinExistence type="predicted"/>
<keyword evidence="2" id="KW-1185">Reference proteome</keyword>
<sequence length="91" mass="9765">MDTLLLSTKTYHQSPLPVPSHGGDSEVSRGFVAHCTTIIQKDMGQQNSAAGEAGSLFWPERFETEQVCLSPANSPRAGKAAPRITIIAHAF</sequence>
<evidence type="ECO:0000313" key="2">
    <source>
        <dbReference type="Proteomes" id="UP000824540"/>
    </source>
</evidence>
<accession>A0A8T2PTJ4</accession>
<protein>
    <submittedName>
        <fullName evidence="1">Uncharacterized protein</fullName>
    </submittedName>
</protein>
<name>A0A8T2PTJ4_9TELE</name>
<gene>
    <name evidence="1" type="ORF">JZ751_001460</name>
</gene>
<dbReference type="AlphaFoldDB" id="A0A8T2PTJ4"/>
<evidence type="ECO:0000313" key="1">
    <source>
        <dbReference type="EMBL" id="KAG9354747.1"/>
    </source>
</evidence>